<dbReference type="InterPro" id="IPR011041">
    <property type="entry name" value="Quinoprot_gluc/sorb_DH_b-prop"/>
</dbReference>
<evidence type="ECO:0000259" key="1">
    <source>
        <dbReference type="Pfam" id="PF07995"/>
    </source>
</evidence>
<dbReference type="InterPro" id="IPR011042">
    <property type="entry name" value="6-blade_b-propeller_TolB-like"/>
</dbReference>
<dbReference type="SUPFAM" id="SSF50952">
    <property type="entry name" value="Soluble quinoprotein glucose dehydrogenase"/>
    <property type="match status" value="1"/>
</dbReference>
<dbReference type="OrthoDB" id="9770043at2"/>
<dbReference type="AlphaFoldDB" id="A0A2S9YY45"/>
<dbReference type="EMBL" id="PVNL01000004">
    <property type="protein sequence ID" value="PRQ10013.1"/>
    <property type="molecule type" value="Genomic_DNA"/>
</dbReference>
<reference evidence="2 3" key="1">
    <citation type="submission" date="2018-03" db="EMBL/GenBank/DDBJ databases">
        <title>Draft Genome Sequences of the Obligatory Marine Myxobacteria Enhygromyxa salina SWB007.</title>
        <authorList>
            <person name="Poehlein A."/>
            <person name="Moghaddam J.A."/>
            <person name="Harms H."/>
            <person name="Alanjari M."/>
            <person name="Koenig G.M."/>
            <person name="Daniel R."/>
            <person name="Schaeberle T.F."/>
        </authorList>
    </citation>
    <scope>NUCLEOTIDE SEQUENCE [LARGE SCALE GENOMIC DNA]</scope>
    <source>
        <strain evidence="2 3">SWB007</strain>
    </source>
</reference>
<feature type="domain" description="Glucose/Sorbosone dehydrogenase" evidence="1">
    <location>
        <begin position="51"/>
        <end position="330"/>
    </location>
</feature>
<evidence type="ECO:0000313" key="2">
    <source>
        <dbReference type="EMBL" id="PRQ10013.1"/>
    </source>
</evidence>
<gene>
    <name evidence="2" type="primary">gdhB_1</name>
    <name evidence="2" type="ORF">ENSA7_02190</name>
</gene>
<comment type="caution">
    <text evidence="2">The sequence shown here is derived from an EMBL/GenBank/DDBJ whole genome shotgun (WGS) entry which is preliminary data.</text>
</comment>
<dbReference type="InterPro" id="IPR019893">
    <property type="entry name" value="SndH-like"/>
</dbReference>
<feature type="domain" description="Glucose/Sorbosone dehydrogenase" evidence="1">
    <location>
        <begin position="368"/>
        <end position="453"/>
    </location>
</feature>
<keyword evidence="2" id="KW-0560">Oxidoreductase</keyword>
<dbReference type="Proteomes" id="UP000238823">
    <property type="component" value="Unassembled WGS sequence"/>
</dbReference>
<dbReference type="EC" id="1.1.5.2" evidence="2"/>
<dbReference type="Gene3D" id="2.120.10.30">
    <property type="entry name" value="TolB, C-terminal domain"/>
    <property type="match status" value="1"/>
</dbReference>
<accession>A0A2S9YY45</accession>
<organism evidence="2 3">
    <name type="scientific">Enhygromyxa salina</name>
    <dbReference type="NCBI Taxonomy" id="215803"/>
    <lineage>
        <taxon>Bacteria</taxon>
        <taxon>Pseudomonadati</taxon>
        <taxon>Myxococcota</taxon>
        <taxon>Polyangia</taxon>
        <taxon>Nannocystales</taxon>
        <taxon>Nannocystaceae</taxon>
        <taxon>Enhygromyxa</taxon>
    </lineage>
</organism>
<dbReference type="PANTHER" id="PTHR19328:SF13">
    <property type="entry name" value="HIPL1 PROTEIN"/>
    <property type="match status" value="1"/>
</dbReference>
<dbReference type="PANTHER" id="PTHR19328">
    <property type="entry name" value="HEDGEHOG-INTERACTING PROTEIN"/>
    <property type="match status" value="1"/>
</dbReference>
<protein>
    <submittedName>
        <fullName evidence="2">Quinoprotein glucose dehydrogenase B</fullName>
        <ecNumber evidence="2">1.1.5.2</ecNumber>
    </submittedName>
</protein>
<dbReference type="NCBIfam" id="TIGR03606">
    <property type="entry name" value="non_repeat_PQQ"/>
    <property type="match status" value="1"/>
</dbReference>
<dbReference type="InterPro" id="IPR012938">
    <property type="entry name" value="Glc/Sorbosone_DH"/>
</dbReference>
<proteinExistence type="predicted"/>
<dbReference type="RefSeq" id="WP_106087323.1">
    <property type="nucleotide sequence ID" value="NZ_PVNL01000004.1"/>
</dbReference>
<sequence length="488" mass="53043">MRFTLSSSILLAILLAILAWPVAGCGPTPSAPQAAAIPLESFSGRVLTTGLEAPWELSFGPDDMLWVTEREGRRITRIDPATGEMTEAITIDEVLVDQQHQGLLGMAFDPLLLQGDDRNYVYVAYTYDATPDDGDEQDDPRAKVVRLTYSESAETLGEPVELISGVPAGSDHNGGRLKIGPDELLYYSLGEQGANQFNRYCAPIEAQRLPTLAEVEAEDWSAYKGKILRMELDGSIPADNPELGGVQSHIFSYGHRNPQGLVFGPDGALYAVEHGPNTDDEVNLIEAGGNYGWPHIAGYRDDQAYVYANWSAAPDCEQLTWTGLTDPAGIPKSVPVQTESAWEQDFVEPLKTLFTVHNSYDFEDETCGASYFICRPSVAPSSVDVYPHDGPIPGWGGSLLATTLKNGAVYRFKLSGDARGIRDVDKLFDTVNRYRDLAIGPDDRTFYIATDTSGLTRDTEGGATDQLANPGSILVFTFTGGRVKSASR</sequence>
<dbReference type="Pfam" id="PF07995">
    <property type="entry name" value="GSDH"/>
    <property type="match status" value="2"/>
</dbReference>
<evidence type="ECO:0000313" key="3">
    <source>
        <dbReference type="Proteomes" id="UP000238823"/>
    </source>
</evidence>
<name>A0A2S9YY45_9BACT</name>
<dbReference type="GO" id="GO:0008876">
    <property type="term" value="F:quinoprotein glucose dehydrogenase activity"/>
    <property type="evidence" value="ECO:0007669"/>
    <property type="project" value="UniProtKB-EC"/>
</dbReference>